<gene>
    <name evidence="3" type="ORF">A2933_02360</name>
</gene>
<dbReference type="Pfam" id="PF00834">
    <property type="entry name" value="Ribul_P_3_epim"/>
    <property type="match status" value="1"/>
</dbReference>
<proteinExistence type="predicted"/>
<comment type="caution">
    <text evidence="3">The sequence shown here is derived from an EMBL/GenBank/DDBJ whole genome shotgun (WGS) entry which is preliminary data.</text>
</comment>
<evidence type="ECO:0000313" key="3">
    <source>
        <dbReference type="EMBL" id="OGI92629.1"/>
    </source>
</evidence>
<evidence type="ECO:0000313" key="4">
    <source>
        <dbReference type="Proteomes" id="UP000179381"/>
    </source>
</evidence>
<organism evidence="3 4">
    <name type="scientific">Candidatus Nomurabacteria bacterium RIFCSPLOWO2_01_FULL_46_18</name>
    <dbReference type="NCBI Taxonomy" id="1801783"/>
    <lineage>
        <taxon>Bacteria</taxon>
        <taxon>Candidatus Nomuraibacteriota</taxon>
    </lineage>
</organism>
<dbReference type="Proteomes" id="UP000179381">
    <property type="component" value="Unassembled WGS sequence"/>
</dbReference>
<evidence type="ECO:0000256" key="2">
    <source>
        <dbReference type="ARBA" id="ARBA00023235"/>
    </source>
</evidence>
<dbReference type="GO" id="GO:0016857">
    <property type="term" value="F:racemase and epimerase activity, acting on carbohydrates and derivatives"/>
    <property type="evidence" value="ECO:0007669"/>
    <property type="project" value="InterPro"/>
</dbReference>
<dbReference type="Gene3D" id="3.20.20.70">
    <property type="entry name" value="Aldolase class I"/>
    <property type="match status" value="1"/>
</dbReference>
<dbReference type="GO" id="GO:0046872">
    <property type="term" value="F:metal ion binding"/>
    <property type="evidence" value="ECO:0007669"/>
    <property type="project" value="UniProtKB-KW"/>
</dbReference>
<sequence>MIEVIPAILEKDFKEIKHKLGILRGQVKTVQLDIEDGVFVKNTTWPYSAEASQGAAPLDDNFLKIINEEEGMPNFQDFDFEIDLMVSDSVENFDLYSKLGAKKIIFHIEALGRSPSGHSQTGEPTGEAVRTVEEFREFLEGLDLYVRDDIKIGVAINPGTALEQIFPVIPHIDFVQVMGIAEIGFQHGTFDERAISHIRTLREKFSDLVISVDGGVNLDTAPLLVTAGAERLVIGSAIWKSDDIINTIKKFQEL</sequence>
<dbReference type="GO" id="GO:0005975">
    <property type="term" value="P:carbohydrate metabolic process"/>
    <property type="evidence" value="ECO:0007669"/>
    <property type="project" value="InterPro"/>
</dbReference>
<dbReference type="AlphaFoldDB" id="A0A1F6XEF4"/>
<dbReference type="PANTHER" id="PTHR11749">
    <property type="entry name" value="RIBULOSE-5-PHOSPHATE-3-EPIMERASE"/>
    <property type="match status" value="1"/>
</dbReference>
<name>A0A1F6XEF4_9BACT</name>
<dbReference type="SUPFAM" id="SSF51366">
    <property type="entry name" value="Ribulose-phoshate binding barrel"/>
    <property type="match status" value="1"/>
</dbReference>
<evidence type="ECO:0008006" key="5">
    <source>
        <dbReference type="Google" id="ProtNLM"/>
    </source>
</evidence>
<reference evidence="3 4" key="1">
    <citation type="journal article" date="2016" name="Nat. Commun.">
        <title>Thousands of microbial genomes shed light on interconnected biogeochemical processes in an aquifer system.</title>
        <authorList>
            <person name="Anantharaman K."/>
            <person name="Brown C.T."/>
            <person name="Hug L.A."/>
            <person name="Sharon I."/>
            <person name="Castelle C.J."/>
            <person name="Probst A.J."/>
            <person name="Thomas B.C."/>
            <person name="Singh A."/>
            <person name="Wilkins M.J."/>
            <person name="Karaoz U."/>
            <person name="Brodie E.L."/>
            <person name="Williams K.H."/>
            <person name="Hubbard S.S."/>
            <person name="Banfield J.F."/>
        </authorList>
    </citation>
    <scope>NUCLEOTIDE SEQUENCE [LARGE SCALE GENOMIC DNA]</scope>
</reference>
<dbReference type="EMBL" id="MFVH01000005">
    <property type="protein sequence ID" value="OGI92629.1"/>
    <property type="molecule type" value="Genomic_DNA"/>
</dbReference>
<dbReference type="InterPro" id="IPR011060">
    <property type="entry name" value="RibuloseP-bd_barrel"/>
</dbReference>
<evidence type="ECO:0000256" key="1">
    <source>
        <dbReference type="ARBA" id="ARBA00022723"/>
    </source>
</evidence>
<protein>
    <recommendedName>
        <fullName evidence="5">Ribulose-phosphate 3-epimerase</fullName>
    </recommendedName>
</protein>
<dbReference type="InterPro" id="IPR013785">
    <property type="entry name" value="Aldolase_TIM"/>
</dbReference>
<keyword evidence="1" id="KW-0479">Metal-binding</keyword>
<keyword evidence="2" id="KW-0413">Isomerase</keyword>
<accession>A0A1F6XEF4</accession>
<dbReference type="InterPro" id="IPR000056">
    <property type="entry name" value="Ribul_P_3_epim-like"/>
</dbReference>